<evidence type="ECO:0000313" key="1">
    <source>
        <dbReference type="EMBL" id="OIQ90779.1"/>
    </source>
</evidence>
<reference evidence="1" key="1">
    <citation type="submission" date="2016-10" db="EMBL/GenBank/DDBJ databases">
        <title>Sequence of Gallionella enrichment culture.</title>
        <authorList>
            <person name="Poehlein A."/>
            <person name="Muehling M."/>
            <person name="Daniel R."/>
        </authorList>
    </citation>
    <scope>NUCLEOTIDE SEQUENCE</scope>
</reference>
<comment type="caution">
    <text evidence="1">The sequence shown here is derived from an EMBL/GenBank/DDBJ whole genome shotgun (WGS) entry which is preliminary data.</text>
</comment>
<dbReference type="EMBL" id="MLJW01000280">
    <property type="protein sequence ID" value="OIQ90779.1"/>
    <property type="molecule type" value="Genomic_DNA"/>
</dbReference>
<accession>A0A1J5RMM7</accession>
<protein>
    <submittedName>
        <fullName evidence="1">Uncharacterized protein</fullName>
    </submittedName>
</protein>
<proteinExistence type="predicted"/>
<organism evidence="1">
    <name type="scientific">mine drainage metagenome</name>
    <dbReference type="NCBI Taxonomy" id="410659"/>
    <lineage>
        <taxon>unclassified sequences</taxon>
        <taxon>metagenomes</taxon>
        <taxon>ecological metagenomes</taxon>
    </lineage>
</organism>
<gene>
    <name evidence="1" type="ORF">GALL_273200</name>
</gene>
<name>A0A1J5RMM7_9ZZZZ</name>
<dbReference type="AlphaFoldDB" id="A0A1J5RMM7"/>
<sequence>MLLAAATLFAMLITPVAAIAHGMGHQPALAVSGIEAGHHAGRMPGCCCGRACASRVSVHCPQCYLSPLPPMAQAQRPSSAERQPVAVAAALPTRAARNPATGPPPAASVAIAAAPRFILFGNFRC</sequence>